<protein>
    <recommendedName>
        <fullName evidence="9">BTB domain-containing protein</fullName>
    </recommendedName>
</protein>
<keyword evidence="4" id="KW-0677">Repeat</keyword>
<feature type="region of interest" description="Disordered" evidence="8">
    <location>
        <begin position="64"/>
        <end position="89"/>
    </location>
</feature>
<dbReference type="GO" id="GO:0050660">
    <property type="term" value="F:flavin adenine dinucleotide binding"/>
    <property type="evidence" value="ECO:0007669"/>
    <property type="project" value="InterPro"/>
</dbReference>
<feature type="region of interest" description="Disordered" evidence="8">
    <location>
        <begin position="2462"/>
        <end position="2484"/>
    </location>
</feature>
<feature type="region of interest" description="Disordered" evidence="8">
    <location>
        <begin position="1"/>
        <end position="52"/>
    </location>
</feature>
<dbReference type="Gene3D" id="3.50.50.60">
    <property type="entry name" value="FAD/NAD(P)-binding domain"/>
    <property type="match status" value="1"/>
</dbReference>
<dbReference type="Gene3D" id="3.30.9.10">
    <property type="entry name" value="D-Amino Acid Oxidase, subunit A, domain 2"/>
    <property type="match status" value="1"/>
</dbReference>
<dbReference type="InterPro" id="IPR036188">
    <property type="entry name" value="FAD/NAD-bd_sf"/>
</dbReference>
<dbReference type="InterPro" id="IPR027417">
    <property type="entry name" value="P-loop_NTPase"/>
</dbReference>
<dbReference type="SUPFAM" id="SSF51905">
    <property type="entry name" value="FAD/NAD(P)-binding domain"/>
    <property type="match status" value="1"/>
</dbReference>
<accession>A0A4E9E7I4</accession>
<sequence length="3659" mass="415639">MLGLKKTFDIRRKRKTSASSLPIQESSPSRGTMESVRQNIKQSIAGIGKDKHPKEVAVNVNEMEVSDGESESTTVASNQTSQDDVDNKSSLTITANNANTSKLTVVTKLHDYERLTKITRTVRKLIVRFDDYDDEFVNDMDIRSYLQYISDERLIHMPRRGSDWDRVLSTAQFFGLQITTFASKIESFASGAHSSASAALASCQVLLEIGHNQAKALMPTFIAFYELAMLLSTVSRIHDLEYMSTSIKESAAHILCELVHLVGRIASHYKQKIDSLRPNESITISFDAAFGQLIDSIWKAKDDLCDRVWRYSLGHKSFSISLKSVRQRLEPSSGSSVRNTLYDEVNEHLDRSEDTCHWIKGQLSSFLNGKDKSLNLWGEAGVGKSVLAEWVQERLARPYDYRSYTVLSYNFPWDSPKEATSLACAKSFVYQLLERSVGDVELYGRLVQAFEVYSKTSDAGKLEATIWDTLRTGILSAESQSSSFILLTDGCDEMLGGAKGAVGFHKLLSDCIADCSRTRVITFSRRLDGLKDCSKIFQIKQQQVQEDIRAHLKQVLSNSRHYHEVIHHDREQVINDLVAKSKGSFLWAFYAGRLLVQEQSCDGFLGKAKSISGDVNDVLRLSLDRLDLKKNEMAKYLLSFMLVTNTPFSVPEIAELLCVDLQKRAMLPSTSNVSKFVTEKCSDFLIIRGGRIHFRNAVVQAYFRGLLGKSLLSEKDAHSQLTLRMLLYARLNLDDDQELLTDELDDSSVEIILSRHHLMGYVMSNWVVHFRHAGFVASDGKISLPQGFRDIFPESVMFTLLERPCWGRHDVRQDTIELHELTLRIRESCFGEKHVSVLQSLIALGHIHVKFSTSSDAHECGARYYYRAAKLGEIILSKTSTFVGSCTHLFLTWTETIVITKRTEIVECREEMIRFWIEICKHKHGKSSDEVIHWHEKLAKLYICIHEEWRATIVYKELYEIIVIRYGKKSPEAGRIGAFFGTLDIVLKGEEAERGICEMEEFIFETTEELDIHSHLCIAMMIKLAWSYHSCGKFYLAERLFISIWRRISISCRLNASIEIHIAKIQIAIEYCKYLRKVHRHEEATTILICLWAEYEHHKCETETLVIWIRELGTMCRSFGLLEITVTILTKVWGWFKGCGKGDDKEARKTTVLITEVVEEVTETTTTTKTTTTTTTEVTETVVKEIYETHYTRCKKSGFDHAFYSACMALIGIYFEHHRWAEAEMIIKRTLEITWKAILTTDVTITLSEHSVRECVHVARRLARCYHHQGHFEKAEFIYLRIYRACLASCNLEDELLCGSITVLIEFYEEHHRHEKVIEIYIEVLERYKKTLGHTHRLTIWTLYQLAHHCKLIGHKDVYKYYLEIVTVLNKGIKHCHHDAFEAALFLCRHYHGRSMWVELRELCAFVWETVCHHRGEHKWSEEIICEIYEKYTYVLEVHVKVEFSVLYQISVEYKEVIEKTCGGESYAYILALIAFAKMCEKHEKHVHESVTVYEEVIKRITTTKTVSTTVVETTVHTVKKRLSKLYVTIITTGGKKEGHAHVPMDRAIQICVEAYEHLKFTLGCWHEDTLKQLEYVIVLYHSCNTKEYHLKMVKLLEVHITEVITTCKVTTTLFKVAITMASIYVKVSLIQQGYEVLRQLRHLIVFRGSIPCNDLTIKLDVHLSKLVFVFLSAFEQGLCPHDCATTYSEIMATIIYESILYEEYSRVVEVETELEVVLECGAKLRGFWVEHKRSQLLLVLDKRLFQLFKTKYASYFKDVADEHIRLFYLAILHELGKDRGATKIDFTLLAVKAGSARVKELLQAKDWHCAEELGHCVFHFAQSQKLYHRQDCVQYGYKLAEYLAGIDVPHPTDAKDEKIRNAMLKTSREIMSEVLAAFKQSNIDYLCLRFEDVSGLIRLLGAQQNWDELEILLHRLWSARERLQRSGWSPTAVLDIGKKLVHAQYARKDVTCAIETAELISYNLRRSRGRLDVETLEFSRLLAALYADSGRKASAMSIHENILREMISCSSGNEFGEAYPDRQRFTSEARTHLELLKASHHQLQGWAKPVDEYKDVHSRLNSSLGLGLPAFDKWSAGAVDKNIEGGGNYVAPREWKLDGGVKTTVTRRRISRERPHGRLDVLHTARQWWLLAPLPSPFSSPIPNHFLCPFESSNGTTNGEVWSHEANKHVSHAGTYPLFLSRASYLLTVSSKKKSKCTGEKPTCSFCQRLNQDCTYKTTEPKRTNTKRSGRVNKKYFTPTLGLPIQVTSQIVSNFWSHRSSPNTSARPISVDSYESATSMSPEIISETIPEATFSPDNPVPSPDALDHLIEVYRIRHHLQPLLLFKLPDLKIYLHSAPRYLLHSFLALTVRHSRHAFYRGQQAQAIEFYASSAQQTVTRLASQGIPRLEIIQSLCLLVLVDVAACKPGQAWMTIGTLSRLEALRKISQPALIESLSDLEASLGCHWTVFLLEQTFTPLERSSIQDDNEPRYPTSAPIPPSLPPVSDGEYPPDLFSEDASEDLGITAYYVKILGIWGNLSSYLHQIRIGKVGNAWSPGSMHYTICAQLYEYDSKTPHIHLLRSVHFTKRQSHDLIERREYWIPWVLQQVTSHATNAILNHPFIHLVAMRDGMNGLPPRQFLQQTVDLTLYHSAWVFKFLRFCDENNIGIYDPLVGHLVAVVATIPWLFQRAIDQKIALKAKDDFAWCKEFLQSLSTTWPHIGHKLELLKSLDSIAENNPQSPTSKGISIVFHPHVFWSLVDPKLSQITPSVSYSQGINLSQDGTIRVSTHYIQPLVDIQAQQSSIVGDTYDLFPLDLGALEQINLDDRDIMDVNSKIVVIGAGLFGLTTAKQLMLEGHQDITVIDRHMPPVPDGSSSDISRIIRFDYGDSDYCSLAYEAYQKWSQDAKYKGIFYPSEYIIAGSRSTTEKSWTDKTIAQLEKRQLPYTTLPDAATTKKQFPILTGDLAQPNFEGYLNKSGGWADANKAIKQLRDECLELGISFISGRAGTVVGFDSDAHGVIKAVRIVGGTPIAGDHFILAAGAWSSGLVPTYNSTLSTAQALGFLRLTDAEMIKYKDLPIYVNYSTGWFNFPPHEDTKMLKFAVHGWGYTRAPSTGDNNAVASNISVPPPVSRERKNFVPADAEQRLRAGLREILPELADRELERAALCWYTDTPTGDFIMDYHPDYKNLFVGGGGSGHAFKFLPVLGKYMAAAIKKTLPSDLANKWRFHTEFQHREDTFLGDGSRGGPARRELNAVEKAKLDGEERAKFQAFASPQSITAVQFLNITNKNISSIITKMKPSPFTFDPRADTLLILKDPNTVQQAESDAQADSEPEYERLGHSEAGLGETNKARRDSPMTLDNDQSYPRGSLPGGSSTQIEFRVSSRHLSLASPVFRAMLESEFKESRLNEQGLYEVQASEWDAEALVILLDIIHGHHREVPRKISAETLSHVAIIVDYYGCHEIMELVLTAWLTYLGEPKDFVKQDPMRWLFISWVFKQELLFTVATEMLLMYDNGKYVVDLPIPQPILGNVTPLLLSPSFVNKVLDKVDDRRQYVLNTLFGHLYSYQQDLLEGKAGCSETCSSMLLGSLMRQMRGRGLAAAKPAASSFEGWRVDDARNTILGLTAPPWRVPGRSMDHPCTLNKSLAPRVNQVLQHAKGLDLKDFEGTPCAMFMPMSF</sequence>
<evidence type="ECO:0000313" key="10">
    <source>
        <dbReference type="EMBL" id="VIO54549.1"/>
    </source>
</evidence>
<dbReference type="Pfam" id="PF00651">
    <property type="entry name" value="BTB"/>
    <property type="match status" value="1"/>
</dbReference>
<gene>
    <name evidence="10" type="ORF">FUG_LOCUS133047</name>
</gene>
<evidence type="ECO:0000259" key="9">
    <source>
        <dbReference type="PROSITE" id="PS50097"/>
    </source>
</evidence>
<dbReference type="GO" id="GO:0050031">
    <property type="term" value="F:L-pipecolate oxidase activity"/>
    <property type="evidence" value="ECO:0007669"/>
    <property type="project" value="TreeGrafter"/>
</dbReference>
<dbReference type="InterPro" id="IPR006076">
    <property type="entry name" value="FAD-dep_OxRdtase"/>
</dbReference>
<proteinExistence type="inferred from homology"/>
<dbReference type="Gene3D" id="3.30.710.10">
    <property type="entry name" value="Potassium Channel Kv1.1, Chain A"/>
    <property type="match status" value="1"/>
</dbReference>
<dbReference type="Gene3D" id="1.25.40.10">
    <property type="entry name" value="Tetratricopeptide repeat domain"/>
    <property type="match status" value="1"/>
</dbReference>
<dbReference type="SUPFAM" id="SSF54373">
    <property type="entry name" value="FAD-linked reductases, C-terminal domain"/>
    <property type="match status" value="1"/>
</dbReference>
<dbReference type="InterPro" id="IPR036864">
    <property type="entry name" value="Zn2-C6_fun-type_DNA-bd_sf"/>
</dbReference>
<evidence type="ECO:0000256" key="2">
    <source>
        <dbReference type="ARBA" id="ARBA00010989"/>
    </source>
</evidence>
<dbReference type="SUPFAM" id="SSF54695">
    <property type="entry name" value="POZ domain"/>
    <property type="match status" value="1"/>
</dbReference>
<organism evidence="10">
    <name type="scientific">Gibberella zeae</name>
    <name type="common">Wheat head blight fungus</name>
    <name type="synonym">Fusarium graminearum</name>
    <dbReference type="NCBI Taxonomy" id="5518"/>
    <lineage>
        <taxon>Eukaryota</taxon>
        <taxon>Fungi</taxon>
        <taxon>Dikarya</taxon>
        <taxon>Ascomycota</taxon>
        <taxon>Pezizomycotina</taxon>
        <taxon>Sordariomycetes</taxon>
        <taxon>Hypocreomycetidae</taxon>
        <taxon>Hypocreales</taxon>
        <taxon>Nectriaceae</taxon>
        <taxon>Fusarium</taxon>
    </lineage>
</organism>
<evidence type="ECO:0000256" key="7">
    <source>
        <dbReference type="ARBA" id="ARBA00023242"/>
    </source>
</evidence>
<keyword evidence="7" id="KW-0539">Nucleus</keyword>
<dbReference type="InterPro" id="IPR000210">
    <property type="entry name" value="BTB/POZ_dom"/>
</dbReference>
<evidence type="ECO:0000256" key="6">
    <source>
        <dbReference type="ARBA" id="ARBA00023002"/>
    </source>
</evidence>
<comment type="similarity">
    <text evidence="2">Belongs to the MSOX/MTOX family.</text>
</comment>
<dbReference type="Pfam" id="PF01266">
    <property type="entry name" value="DAO"/>
    <property type="match status" value="1"/>
</dbReference>
<feature type="compositionally biased region" description="Polar residues" evidence="8">
    <location>
        <begin position="3340"/>
        <end position="3357"/>
    </location>
</feature>
<dbReference type="PANTHER" id="PTHR10961">
    <property type="entry name" value="PEROXISOMAL SARCOSINE OXIDASE"/>
    <property type="match status" value="1"/>
</dbReference>
<evidence type="ECO:0000256" key="1">
    <source>
        <dbReference type="ARBA" id="ARBA00001974"/>
    </source>
</evidence>
<dbReference type="SUPFAM" id="SSF52540">
    <property type="entry name" value="P-loop containing nucleoside triphosphate hydrolases"/>
    <property type="match status" value="1"/>
</dbReference>
<dbReference type="CDD" id="cd12148">
    <property type="entry name" value="fungal_TF_MHR"/>
    <property type="match status" value="1"/>
</dbReference>
<dbReference type="InterPro" id="IPR056884">
    <property type="entry name" value="NPHP3-like_N"/>
</dbReference>
<dbReference type="InterPro" id="IPR011990">
    <property type="entry name" value="TPR-like_helical_dom_sf"/>
</dbReference>
<dbReference type="GO" id="GO:0008270">
    <property type="term" value="F:zinc ion binding"/>
    <property type="evidence" value="ECO:0007669"/>
    <property type="project" value="InterPro"/>
</dbReference>
<evidence type="ECO:0000256" key="8">
    <source>
        <dbReference type="SAM" id="MobiDB-lite"/>
    </source>
</evidence>
<reference evidence="10" key="1">
    <citation type="submission" date="2019-04" db="EMBL/GenBank/DDBJ databases">
        <authorList>
            <person name="Melise S."/>
            <person name="Noan J."/>
            <person name="Okalmin O."/>
        </authorList>
    </citation>
    <scope>NUCLEOTIDE SEQUENCE</scope>
    <source>
        <strain evidence="10">FN9</strain>
    </source>
</reference>
<name>A0A4E9E7I4_GIBZA</name>
<dbReference type="EMBL" id="CAAKMV010000110">
    <property type="protein sequence ID" value="VIO54549.1"/>
    <property type="molecule type" value="Genomic_DNA"/>
</dbReference>
<comment type="cofactor">
    <cofactor evidence="1">
        <name>FAD</name>
        <dbReference type="ChEBI" id="CHEBI:57692"/>
    </cofactor>
</comment>
<dbReference type="PANTHER" id="PTHR10961:SF45">
    <property type="entry name" value="FAD DEPENDENT OXIDOREDUCTASE DOMAIN-CONTAINING PROTEIN-RELATED"/>
    <property type="match status" value="1"/>
</dbReference>
<dbReference type="PROSITE" id="PS50097">
    <property type="entry name" value="BTB"/>
    <property type="match status" value="1"/>
</dbReference>
<keyword evidence="6" id="KW-0560">Oxidoreductase</keyword>
<keyword evidence="3" id="KW-0285">Flavoprotein</keyword>
<dbReference type="InterPro" id="IPR001138">
    <property type="entry name" value="Zn2Cys6_DnaBD"/>
</dbReference>
<feature type="region of interest" description="Disordered" evidence="8">
    <location>
        <begin position="3301"/>
        <end position="3357"/>
    </location>
</feature>
<feature type="compositionally biased region" description="Polar residues" evidence="8">
    <location>
        <begin position="71"/>
        <end position="89"/>
    </location>
</feature>
<feature type="compositionally biased region" description="Polar residues" evidence="8">
    <location>
        <begin position="17"/>
        <end position="42"/>
    </location>
</feature>
<dbReference type="GO" id="GO:0008115">
    <property type="term" value="F:sarcosine oxidase activity"/>
    <property type="evidence" value="ECO:0007669"/>
    <property type="project" value="TreeGrafter"/>
</dbReference>
<evidence type="ECO:0000256" key="3">
    <source>
        <dbReference type="ARBA" id="ARBA00022630"/>
    </source>
</evidence>
<dbReference type="GO" id="GO:0000981">
    <property type="term" value="F:DNA-binding transcription factor activity, RNA polymerase II-specific"/>
    <property type="evidence" value="ECO:0007669"/>
    <property type="project" value="InterPro"/>
</dbReference>
<dbReference type="InterPro" id="IPR045170">
    <property type="entry name" value="MTOX"/>
</dbReference>
<dbReference type="InterPro" id="IPR011333">
    <property type="entry name" value="SKP1/BTB/POZ_sf"/>
</dbReference>
<feature type="compositionally biased region" description="Basic and acidic residues" evidence="8">
    <location>
        <begin position="1"/>
        <end position="10"/>
    </location>
</feature>
<evidence type="ECO:0000256" key="4">
    <source>
        <dbReference type="ARBA" id="ARBA00022737"/>
    </source>
</evidence>
<dbReference type="CDD" id="cd00067">
    <property type="entry name" value="GAL4"/>
    <property type="match status" value="1"/>
</dbReference>
<dbReference type="Pfam" id="PF24883">
    <property type="entry name" value="NPHP3_N"/>
    <property type="match status" value="1"/>
</dbReference>
<feature type="domain" description="BTB" evidence="9">
    <location>
        <begin position="3361"/>
        <end position="3423"/>
    </location>
</feature>
<dbReference type="Gene3D" id="4.10.240.10">
    <property type="entry name" value="Zn(2)-C6 fungal-type DNA-binding domain"/>
    <property type="match status" value="1"/>
</dbReference>
<keyword evidence="5" id="KW-0274">FAD</keyword>
<dbReference type="GO" id="GO:0004657">
    <property type="term" value="F:proline dehydrogenase activity"/>
    <property type="evidence" value="ECO:0007669"/>
    <property type="project" value="TreeGrafter"/>
</dbReference>
<evidence type="ECO:0000256" key="5">
    <source>
        <dbReference type="ARBA" id="ARBA00022827"/>
    </source>
</evidence>